<keyword evidence="7" id="KW-1185">Reference proteome</keyword>
<dbReference type="InterPro" id="IPR006091">
    <property type="entry name" value="Acyl-CoA_Oxase/DH_mid-dom"/>
</dbReference>
<reference evidence="7" key="1">
    <citation type="journal article" date="2019" name="Int. J. Syst. Evol. Microbiol.">
        <title>The Global Catalogue of Microorganisms (GCM) 10K type strain sequencing project: providing services to taxonomists for standard genome sequencing and annotation.</title>
        <authorList>
            <consortium name="The Broad Institute Genomics Platform"/>
            <consortium name="The Broad Institute Genome Sequencing Center for Infectious Disease"/>
            <person name="Wu L."/>
            <person name="Ma J."/>
        </authorList>
    </citation>
    <scope>NUCLEOTIDE SEQUENCE [LARGE SCALE GENOMIC DNA]</scope>
    <source>
        <strain evidence="7">LMG 24813</strain>
    </source>
</reference>
<gene>
    <name evidence="6" type="ORF">ACFOY1_14505</name>
</gene>
<dbReference type="EMBL" id="JBHSBV010000005">
    <property type="protein sequence ID" value="MFC4202167.1"/>
    <property type="molecule type" value="Genomic_DNA"/>
</dbReference>
<keyword evidence="2" id="KW-0560">Oxidoreductase</keyword>
<dbReference type="Pfam" id="PF02771">
    <property type="entry name" value="Acyl-CoA_dh_N"/>
    <property type="match status" value="1"/>
</dbReference>
<evidence type="ECO:0000256" key="1">
    <source>
        <dbReference type="ARBA" id="ARBA00022630"/>
    </source>
</evidence>
<dbReference type="PANTHER" id="PTHR43292:SF3">
    <property type="entry name" value="ACYL-COA DEHYDROGENASE FADE29"/>
    <property type="match status" value="1"/>
</dbReference>
<dbReference type="RefSeq" id="WP_217965851.1">
    <property type="nucleotide sequence ID" value="NZ_JAHTBN010000008.1"/>
</dbReference>
<accession>A0ABV8P3E0</accession>
<dbReference type="PANTHER" id="PTHR43292">
    <property type="entry name" value="ACYL-COA DEHYDROGENASE"/>
    <property type="match status" value="1"/>
</dbReference>
<feature type="domain" description="Acyl-CoA dehydrogenase/oxidase N-terminal" evidence="5">
    <location>
        <begin position="11"/>
        <end position="121"/>
    </location>
</feature>
<dbReference type="InterPro" id="IPR013786">
    <property type="entry name" value="AcylCoA_DH/ox_N"/>
</dbReference>
<evidence type="ECO:0000313" key="6">
    <source>
        <dbReference type="EMBL" id="MFC4202167.1"/>
    </source>
</evidence>
<evidence type="ECO:0000259" key="5">
    <source>
        <dbReference type="Pfam" id="PF02771"/>
    </source>
</evidence>
<name>A0ABV8P3E0_9BURK</name>
<dbReference type="Proteomes" id="UP001595848">
    <property type="component" value="Unassembled WGS sequence"/>
</dbReference>
<protein>
    <submittedName>
        <fullName evidence="6">Acyl-CoA dehydrogenase family protein</fullName>
    </submittedName>
</protein>
<evidence type="ECO:0000259" key="4">
    <source>
        <dbReference type="Pfam" id="PF02770"/>
    </source>
</evidence>
<keyword evidence="1" id="KW-0285">Flavoprotein</keyword>
<sequence length="396" mass="43967">MAAPDFPEDPAQFRACVREQLRREYAEFVAGRPAAEDPHGLALRRAWEDRLCAAGLAGLGWPRRYGGHELDLARQAIFHEEHAECGAPLGVNLIGHGILAPTLIHYGTEAQKQRFLPGILSNREIWCQGYSEPQAGSDLAAVRTRARRDGQGYVLNGHKIWTSFADQADWCFVLARTDPAQQRHRGLSFLLVNMRQPGVRVQPIRQITGDAEFCEVFFEDARVEAEALVGEENQGWKIAMSAASFERGTYFIPRLVKFRRELMWVRELLRERAGGLAAADGAELERRWARLAVDSHVLDLKSRRALAAAATGEPPGPQASSTKIHWSEAHQSLLDFAVELLGDRVCTGDAQRDPQAAELVRAYLSSRAETILAGTSEIQRNIIAERVLGLPKGVQP</sequence>
<organism evidence="6 7">
    <name type="scientific">Candidimonas humi</name>
    <dbReference type="NCBI Taxonomy" id="683355"/>
    <lineage>
        <taxon>Bacteria</taxon>
        <taxon>Pseudomonadati</taxon>
        <taxon>Pseudomonadota</taxon>
        <taxon>Betaproteobacteria</taxon>
        <taxon>Burkholderiales</taxon>
        <taxon>Alcaligenaceae</taxon>
        <taxon>Candidimonas</taxon>
    </lineage>
</organism>
<feature type="domain" description="Acyl-CoA oxidase/dehydrogenase middle" evidence="4">
    <location>
        <begin position="127"/>
        <end position="220"/>
    </location>
</feature>
<evidence type="ECO:0000259" key="3">
    <source>
        <dbReference type="Pfam" id="PF00441"/>
    </source>
</evidence>
<dbReference type="InterPro" id="IPR052161">
    <property type="entry name" value="Mycobact_Acyl-CoA_DH"/>
</dbReference>
<feature type="domain" description="Acyl-CoA dehydrogenase/oxidase C-terminal" evidence="3">
    <location>
        <begin position="233"/>
        <end position="388"/>
    </location>
</feature>
<dbReference type="Pfam" id="PF00441">
    <property type="entry name" value="Acyl-CoA_dh_1"/>
    <property type="match status" value="1"/>
</dbReference>
<dbReference type="Pfam" id="PF02770">
    <property type="entry name" value="Acyl-CoA_dh_M"/>
    <property type="match status" value="1"/>
</dbReference>
<dbReference type="InterPro" id="IPR009075">
    <property type="entry name" value="AcylCo_DH/oxidase_C"/>
</dbReference>
<evidence type="ECO:0000313" key="7">
    <source>
        <dbReference type="Proteomes" id="UP001595848"/>
    </source>
</evidence>
<proteinExistence type="predicted"/>
<evidence type="ECO:0000256" key="2">
    <source>
        <dbReference type="ARBA" id="ARBA00023002"/>
    </source>
</evidence>
<comment type="caution">
    <text evidence="6">The sequence shown here is derived from an EMBL/GenBank/DDBJ whole genome shotgun (WGS) entry which is preliminary data.</text>
</comment>